<protein>
    <submittedName>
        <fullName evidence="1">Uncharacterized protein</fullName>
    </submittedName>
</protein>
<proteinExistence type="predicted"/>
<evidence type="ECO:0000313" key="2">
    <source>
        <dbReference type="Proteomes" id="UP000319263"/>
    </source>
</evidence>
<sequence length="112" mass="12089">MAPFVRKVKTASGAIAVVEKRNGRRQILEHVGSARAVRRTRCTSLPIAAVPFAKQIWPGIPPGWHYYQCFAMSGMTLVAPTGAVESVDPSQPGQANESLNHVAGPWVLNRLG</sequence>
<dbReference type="AlphaFoldDB" id="A0A516Q3P9"/>
<dbReference type="OrthoDB" id="3722616at2"/>
<organism evidence="1 2">
    <name type="scientific">Microlunatus elymi</name>
    <dbReference type="NCBI Taxonomy" id="2596828"/>
    <lineage>
        <taxon>Bacteria</taxon>
        <taxon>Bacillati</taxon>
        <taxon>Actinomycetota</taxon>
        <taxon>Actinomycetes</taxon>
        <taxon>Propionibacteriales</taxon>
        <taxon>Propionibacteriaceae</taxon>
        <taxon>Microlunatus</taxon>
    </lineage>
</organism>
<evidence type="ECO:0000313" key="1">
    <source>
        <dbReference type="EMBL" id="QDP98056.1"/>
    </source>
</evidence>
<gene>
    <name evidence="1" type="ORF">FOE78_21050</name>
</gene>
<dbReference type="Proteomes" id="UP000319263">
    <property type="component" value="Chromosome"/>
</dbReference>
<dbReference type="EMBL" id="CP041692">
    <property type="protein sequence ID" value="QDP98056.1"/>
    <property type="molecule type" value="Genomic_DNA"/>
</dbReference>
<keyword evidence="2" id="KW-1185">Reference proteome</keyword>
<name>A0A516Q3P9_9ACTN</name>
<reference evidence="1 2" key="1">
    <citation type="submission" date="2019-07" db="EMBL/GenBank/DDBJ databases">
        <title>Microlunatus dokdonensis sp. nov. isolated from the rhizospheric soil of the wild plant Elymus tsukushiensis.</title>
        <authorList>
            <person name="Ghim S.-Y."/>
            <person name="Hwang Y.-J."/>
            <person name="Son J.-S."/>
            <person name="Shin J.-H."/>
        </authorList>
    </citation>
    <scope>NUCLEOTIDE SEQUENCE [LARGE SCALE GENOMIC DNA]</scope>
    <source>
        <strain evidence="1 2">KUDC0627</strain>
    </source>
</reference>
<dbReference type="KEGG" id="mik:FOE78_21050"/>
<accession>A0A516Q3P9</accession>